<dbReference type="SMART" id="SM00151">
    <property type="entry name" value="SWIB"/>
    <property type="match status" value="1"/>
</dbReference>
<reference evidence="2" key="1">
    <citation type="journal article" date="2020" name="Nature">
        <title>Giant virus diversity and host interactions through global metagenomics.</title>
        <authorList>
            <person name="Schulz F."/>
            <person name="Roux S."/>
            <person name="Paez-Espino D."/>
            <person name="Jungbluth S."/>
            <person name="Walsh D.A."/>
            <person name="Denef V.J."/>
            <person name="McMahon K.D."/>
            <person name="Konstantinidis K.T."/>
            <person name="Eloe-Fadrosh E.A."/>
            <person name="Kyrpides N.C."/>
            <person name="Woyke T."/>
        </authorList>
    </citation>
    <scope>NUCLEOTIDE SEQUENCE</scope>
    <source>
        <strain evidence="2">GVMAG-M-3300020166-5</strain>
    </source>
</reference>
<dbReference type="AlphaFoldDB" id="A0A6C0BZX3"/>
<sequence>MSSENDALIEEDPDSDNKIIKGQFADMLTTLAIFRTQITAFQQQIRMVEKGVDKKLRQAEKLNKKRRRRSSKPSGFALPSKISEELCSFMSKEKGTHVARTEVTRYIISYIKGQKLQNPDNGQMINPDDALKKLLAVGDDDNLTYFNLQKFMNRHFHKMSKETTT</sequence>
<dbReference type="PROSITE" id="PS51925">
    <property type="entry name" value="SWIB_MDM2"/>
    <property type="match status" value="1"/>
</dbReference>
<protein>
    <recommendedName>
        <fullName evidence="1">DM2 domain-containing protein</fullName>
    </recommendedName>
</protein>
<dbReference type="InterPro" id="IPR036885">
    <property type="entry name" value="SWIB_MDM2_dom_sf"/>
</dbReference>
<dbReference type="PANTHER" id="PTHR13844">
    <property type="entry name" value="SWI/SNF-RELATED MATRIX-ASSOCIATED ACTIN-DEPENDENT REGULATOR OF CHROMATIN SUBFAMILY D"/>
    <property type="match status" value="1"/>
</dbReference>
<dbReference type="Pfam" id="PF02201">
    <property type="entry name" value="SWIB"/>
    <property type="match status" value="1"/>
</dbReference>
<dbReference type="CDD" id="cd10567">
    <property type="entry name" value="SWIB-MDM2_like"/>
    <property type="match status" value="1"/>
</dbReference>
<dbReference type="InterPro" id="IPR019835">
    <property type="entry name" value="SWIB_domain"/>
</dbReference>
<accession>A0A6C0BZX3</accession>
<proteinExistence type="predicted"/>
<evidence type="ECO:0000313" key="2">
    <source>
        <dbReference type="EMBL" id="QHS96843.1"/>
    </source>
</evidence>
<dbReference type="EMBL" id="MN739280">
    <property type="protein sequence ID" value="QHS96843.1"/>
    <property type="molecule type" value="Genomic_DNA"/>
</dbReference>
<dbReference type="SUPFAM" id="SSF47592">
    <property type="entry name" value="SWIB/MDM2 domain"/>
    <property type="match status" value="1"/>
</dbReference>
<dbReference type="Gene3D" id="1.10.245.10">
    <property type="entry name" value="SWIB/MDM2 domain"/>
    <property type="match status" value="1"/>
</dbReference>
<name>A0A6C0BZX3_9ZZZZ</name>
<organism evidence="2">
    <name type="scientific">viral metagenome</name>
    <dbReference type="NCBI Taxonomy" id="1070528"/>
    <lineage>
        <taxon>unclassified sequences</taxon>
        <taxon>metagenomes</taxon>
        <taxon>organismal metagenomes</taxon>
    </lineage>
</organism>
<evidence type="ECO:0000259" key="1">
    <source>
        <dbReference type="PROSITE" id="PS51925"/>
    </source>
</evidence>
<feature type="domain" description="DM2" evidence="1">
    <location>
        <begin position="75"/>
        <end position="158"/>
    </location>
</feature>
<dbReference type="InterPro" id="IPR003121">
    <property type="entry name" value="SWIB_MDM2_domain"/>
</dbReference>